<dbReference type="AlphaFoldDB" id="A0A0V1FA16"/>
<protein>
    <submittedName>
        <fullName evidence="1">Uncharacterized protein</fullName>
    </submittedName>
</protein>
<evidence type="ECO:0000313" key="1">
    <source>
        <dbReference type="EMBL" id="KRY82912.1"/>
    </source>
</evidence>
<dbReference type="Proteomes" id="UP000054995">
    <property type="component" value="Unassembled WGS sequence"/>
</dbReference>
<sequence>MDFCITNAVYKQISFIIYQVSRVLVQTIDKTRVLFIREQYANFYVSFTLFRIYGLSSTVPIDV</sequence>
<evidence type="ECO:0000313" key="2">
    <source>
        <dbReference type="Proteomes" id="UP000054995"/>
    </source>
</evidence>
<dbReference type="EMBL" id="JYDT01000157">
    <property type="protein sequence ID" value="KRY82912.1"/>
    <property type="molecule type" value="Genomic_DNA"/>
</dbReference>
<organism evidence="1 2">
    <name type="scientific">Trichinella pseudospiralis</name>
    <name type="common">Parasitic roundworm</name>
    <dbReference type="NCBI Taxonomy" id="6337"/>
    <lineage>
        <taxon>Eukaryota</taxon>
        <taxon>Metazoa</taxon>
        <taxon>Ecdysozoa</taxon>
        <taxon>Nematoda</taxon>
        <taxon>Enoplea</taxon>
        <taxon>Dorylaimia</taxon>
        <taxon>Trichinellida</taxon>
        <taxon>Trichinellidae</taxon>
        <taxon>Trichinella</taxon>
    </lineage>
</organism>
<name>A0A0V1FA16_TRIPS</name>
<comment type="caution">
    <text evidence="1">The sequence shown here is derived from an EMBL/GenBank/DDBJ whole genome shotgun (WGS) entry which is preliminary data.</text>
</comment>
<gene>
    <name evidence="1" type="ORF">T4D_14889</name>
</gene>
<accession>A0A0V1FA16</accession>
<proteinExistence type="predicted"/>
<reference evidence="1 2" key="1">
    <citation type="submission" date="2015-01" db="EMBL/GenBank/DDBJ databases">
        <title>Evolution of Trichinella species and genotypes.</title>
        <authorList>
            <person name="Korhonen P.K."/>
            <person name="Edoardo P."/>
            <person name="Giuseppe L.R."/>
            <person name="Gasser R.B."/>
        </authorList>
    </citation>
    <scope>NUCLEOTIDE SEQUENCE [LARGE SCALE GENOMIC DNA]</scope>
    <source>
        <strain evidence="1">ISS470</strain>
    </source>
</reference>
<keyword evidence="2" id="KW-1185">Reference proteome</keyword>